<name>A0A4C1UV09_EUMVA</name>
<feature type="domain" description="GRIP" evidence="1">
    <location>
        <begin position="37"/>
        <end position="127"/>
    </location>
</feature>
<dbReference type="AlphaFoldDB" id="A0A4C1UV09"/>
<dbReference type="PROSITE" id="PS50913">
    <property type="entry name" value="GRIP"/>
    <property type="match status" value="1"/>
</dbReference>
<accession>A0A4C1UV09</accession>
<evidence type="ECO:0000259" key="1">
    <source>
        <dbReference type="PROSITE" id="PS50913"/>
    </source>
</evidence>
<comment type="caution">
    <text evidence="2">The sequence shown here is derived from an EMBL/GenBank/DDBJ whole genome shotgun (WGS) entry which is preliminary data.</text>
</comment>
<organism evidence="2 3">
    <name type="scientific">Eumeta variegata</name>
    <name type="common">Bagworm moth</name>
    <name type="synonym">Eumeta japonica</name>
    <dbReference type="NCBI Taxonomy" id="151549"/>
    <lineage>
        <taxon>Eukaryota</taxon>
        <taxon>Metazoa</taxon>
        <taxon>Ecdysozoa</taxon>
        <taxon>Arthropoda</taxon>
        <taxon>Hexapoda</taxon>
        <taxon>Insecta</taxon>
        <taxon>Pterygota</taxon>
        <taxon>Neoptera</taxon>
        <taxon>Endopterygota</taxon>
        <taxon>Lepidoptera</taxon>
        <taxon>Glossata</taxon>
        <taxon>Ditrysia</taxon>
        <taxon>Tineoidea</taxon>
        <taxon>Psychidae</taxon>
        <taxon>Oiketicinae</taxon>
        <taxon>Eumeta</taxon>
    </lineage>
</organism>
<sequence length="173" mass="19654">MSTSEQKAALPLSITSVKTLQSSLQASEERYYNAISNQQDRVDKNLVKNLVLNYVQKGNQSATNRNKLVRSTAVRGLRGATPLHIYSLSLRYLRVLSEALSERTQVLRILSKVLDFNQQECERLGLVRGTASADSLAREFVRFLEKESKPAAPLPSMMGERLIYIVNRKRQKW</sequence>
<reference evidence="2 3" key="1">
    <citation type="journal article" date="2019" name="Commun. Biol.">
        <title>The bagworm genome reveals a unique fibroin gene that provides high tensile strength.</title>
        <authorList>
            <person name="Kono N."/>
            <person name="Nakamura H."/>
            <person name="Ohtoshi R."/>
            <person name="Tomita M."/>
            <person name="Numata K."/>
            <person name="Arakawa K."/>
        </authorList>
    </citation>
    <scope>NUCLEOTIDE SEQUENCE [LARGE SCALE GENOMIC DNA]</scope>
</reference>
<dbReference type="Proteomes" id="UP000299102">
    <property type="component" value="Unassembled WGS sequence"/>
</dbReference>
<protein>
    <recommendedName>
        <fullName evidence="1">GRIP domain-containing protein</fullName>
    </recommendedName>
</protein>
<dbReference type="InterPro" id="IPR000237">
    <property type="entry name" value="GRIP_dom"/>
</dbReference>
<evidence type="ECO:0000313" key="3">
    <source>
        <dbReference type="Proteomes" id="UP000299102"/>
    </source>
</evidence>
<dbReference type="OrthoDB" id="7420501at2759"/>
<keyword evidence="3" id="KW-1185">Reference proteome</keyword>
<evidence type="ECO:0000313" key="2">
    <source>
        <dbReference type="EMBL" id="GBP29634.1"/>
    </source>
</evidence>
<proteinExistence type="predicted"/>
<dbReference type="EMBL" id="BGZK01000222">
    <property type="protein sequence ID" value="GBP29634.1"/>
    <property type="molecule type" value="Genomic_DNA"/>
</dbReference>
<gene>
    <name evidence="2" type="ORF">EVAR_79183_1</name>
</gene>